<sequence length="74" mass="8486">MSDDFTVYDTFQDCVSISEFAFKLSVTDKMFYDNIVEAQGLTRDLTNIPITVRVPYDQNFSKGPRSVTSSTRYL</sequence>
<dbReference type="AlphaFoldDB" id="A0A6C1E768"/>
<organism evidence="1 2">
    <name type="scientific">Saccharomyces pastorianus</name>
    <name type="common">Lager yeast</name>
    <name type="synonym">Saccharomyces cerevisiae x Saccharomyces eubayanus</name>
    <dbReference type="NCBI Taxonomy" id="27292"/>
    <lineage>
        <taxon>Eukaryota</taxon>
        <taxon>Fungi</taxon>
        <taxon>Dikarya</taxon>
        <taxon>Ascomycota</taxon>
        <taxon>Saccharomycotina</taxon>
        <taxon>Saccharomycetes</taxon>
        <taxon>Saccharomycetales</taxon>
        <taxon>Saccharomycetaceae</taxon>
        <taxon>Saccharomyces</taxon>
    </lineage>
</organism>
<name>A0A6C1E768_SACPS</name>
<dbReference type="EMBL" id="CP049003">
    <property type="protein sequence ID" value="QID84801.1"/>
    <property type="molecule type" value="Genomic_DNA"/>
</dbReference>
<evidence type="ECO:0000313" key="1">
    <source>
        <dbReference type="EMBL" id="QID84801.1"/>
    </source>
</evidence>
<gene>
    <name evidence="1" type="ORF">GRS66_007331</name>
</gene>
<accession>A0A6C1E768</accession>
<keyword evidence="2" id="KW-1185">Reference proteome</keyword>
<reference evidence="1 2" key="1">
    <citation type="journal article" date="2019" name="BMC Genomics">
        <title>Chromosome level assembly and comparative genome analysis confirm lager-brewing yeasts originated from a single hybridization.</title>
        <authorList>
            <person name="Salazar A.N."/>
            <person name="Gorter de Vries A.R."/>
            <person name="van den Broek M."/>
            <person name="Brouwers N."/>
            <person name="de la Torre Cortes P."/>
            <person name="Kuijpers N.G.A."/>
            <person name="Daran J.G."/>
            <person name="Abeel T."/>
        </authorList>
    </citation>
    <scope>NUCLEOTIDE SEQUENCE [LARGE SCALE GENOMIC DNA]</scope>
    <source>
        <strain evidence="1 2">CBS 1483</strain>
    </source>
</reference>
<proteinExistence type="predicted"/>
<protein>
    <submittedName>
        <fullName evidence="1">Uncharacterized protein</fullName>
    </submittedName>
</protein>
<dbReference type="Proteomes" id="UP000501346">
    <property type="component" value="Chromosome SeVI"/>
</dbReference>
<evidence type="ECO:0000313" key="2">
    <source>
        <dbReference type="Proteomes" id="UP000501346"/>
    </source>
</evidence>